<evidence type="ECO:0000256" key="6">
    <source>
        <dbReference type="RuleBase" id="RU210713"/>
    </source>
</evidence>
<gene>
    <name evidence="10" type="primary">LOC116947066</name>
</gene>
<reference evidence="10" key="1">
    <citation type="submission" date="2025-08" db="UniProtKB">
        <authorList>
            <consortium name="RefSeq"/>
        </authorList>
    </citation>
    <scope>IDENTIFICATION</scope>
    <source>
        <tissue evidence="10">Sperm</tissue>
    </source>
</reference>
<comment type="subcellular location">
    <subcellularLocation>
        <location evidence="1 6">Endoplasmic reticulum membrane</location>
        <topology evidence="1 6">Multi-pass membrane protein</topology>
    </subcellularLocation>
</comment>
<evidence type="ECO:0000256" key="5">
    <source>
        <dbReference type="ARBA" id="ARBA00023136"/>
    </source>
</evidence>
<dbReference type="PANTHER" id="PTHR45799:SF2">
    <property type="entry name" value="RETICULON-LIKE PROTEIN"/>
    <property type="match status" value="1"/>
</dbReference>
<dbReference type="RefSeq" id="XP_032818357.1">
    <property type="nucleotide sequence ID" value="XM_032962466.1"/>
</dbReference>
<keyword evidence="5 6" id="KW-0472">Membrane</keyword>
<dbReference type="Gene3D" id="1.20.5.2480">
    <property type="match status" value="1"/>
</dbReference>
<dbReference type="Pfam" id="PF02453">
    <property type="entry name" value="Reticulon"/>
    <property type="match status" value="1"/>
</dbReference>
<feature type="domain" description="Reticulon" evidence="8">
    <location>
        <begin position="220"/>
        <end position="407"/>
    </location>
</feature>
<evidence type="ECO:0000313" key="10">
    <source>
        <dbReference type="RefSeq" id="XP_032818357.1"/>
    </source>
</evidence>
<dbReference type="GO" id="GO:0030182">
    <property type="term" value="P:neuron differentiation"/>
    <property type="evidence" value="ECO:0007669"/>
    <property type="project" value="TreeGrafter"/>
</dbReference>
<dbReference type="PROSITE" id="PS50845">
    <property type="entry name" value="RETICULON"/>
    <property type="match status" value="1"/>
</dbReference>
<dbReference type="GeneID" id="116947066"/>
<keyword evidence="9" id="KW-1185">Reference proteome</keyword>
<evidence type="ECO:0000256" key="7">
    <source>
        <dbReference type="SAM" id="MobiDB-lite"/>
    </source>
</evidence>
<feature type="region of interest" description="Disordered" evidence="7">
    <location>
        <begin position="1"/>
        <end position="125"/>
    </location>
</feature>
<dbReference type="InterPro" id="IPR046964">
    <property type="entry name" value="RTN1-4"/>
</dbReference>
<dbReference type="GO" id="GO:0014069">
    <property type="term" value="C:postsynaptic density"/>
    <property type="evidence" value="ECO:0007669"/>
    <property type="project" value="TreeGrafter"/>
</dbReference>
<dbReference type="InterPro" id="IPR003388">
    <property type="entry name" value="Reticulon"/>
</dbReference>
<evidence type="ECO:0000256" key="4">
    <source>
        <dbReference type="ARBA" id="ARBA00022989"/>
    </source>
</evidence>
<feature type="compositionally biased region" description="Acidic residues" evidence="7">
    <location>
        <begin position="91"/>
        <end position="105"/>
    </location>
</feature>
<evidence type="ECO:0000313" key="9">
    <source>
        <dbReference type="Proteomes" id="UP001318040"/>
    </source>
</evidence>
<dbReference type="GO" id="GO:0007420">
    <property type="term" value="P:brain development"/>
    <property type="evidence" value="ECO:0007669"/>
    <property type="project" value="TreeGrafter"/>
</dbReference>
<feature type="transmembrane region" description="Helical" evidence="6">
    <location>
        <begin position="324"/>
        <end position="343"/>
    </location>
</feature>
<dbReference type="GO" id="GO:0071787">
    <property type="term" value="P:endoplasmic reticulum tubular network formation"/>
    <property type="evidence" value="ECO:0007669"/>
    <property type="project" value="TreeGrafter"/>
</dbReference>
<evidence type="ECO:0000256" key="3">
    <source>
        <dbReference type="ARBA" id="ARBA00022824"/>
    </source>
</evidence>
<organism evidence="9 10">
    <name type="scientific">Petromyzon marinus</name>
    <name type="common">Sea lamprey</name>
    <dbReference type="NCBI Taxonomy" id="7757"/>
    <lineage>
        <taxon>Eukaryota</taxon>
        <taxon>Metazoa</taxon>
        <taxon>Chordata</taxon>
        <taxon>Craniata</taxon>
        <taxon>Vertebrata</taxon>
        <taxon>Cyclostomata</taxon>
        <taxon>Hyperoartia</taxon>
        <taxon>Petromyzontiformes</taxon>
        <taxon>Petromyzontidae</taxon>
        <taxon>Petromyzon</taxon>
    </lineage>
</organism>
<feature type="region of interest" description="Disordered" evidence="7">
    <location>
        <begin position="159"/>
        <end position="181"/>
    </location>
</feature>
<dbReference type="PANTHER" id="PTHR45799">
    <property type="entry name" value="RETICULON-LIKE PROTEIN"/>
    <property type="match status" value="1"/>
</dbReference>
<accession>A0AAJ7TKS0</accession>
<keyword evidence="4 6" id="KW-1133">Transmembrane helix</keyword>
<sequence>MEGDGASAWISDRASTKDGATQQETEPQKHQEAAPWSGRDQHRSDSPDITYAAADTTSFSGKDPTGEGSPTPLGTSSQRPPRHPHDSDSDHNDEDEDDDDDDADSILDLVNPSQAVYRPHGSSLRDLGGLDDLGVEGIGAERSLDEAVKGVAVKEVGASPRRDVRDGGYGDAKVDDGDEDDEVDEEVDLYRAGPQGAGGKEEVQGWTADRGGVTEALRDVVELLLWREPLRSGAVSATLLGFLLALTTWSIVSVLAYGSLAVLSLTLTLRVYRCLLKAVQKSDAPHPFQEYLDKDLAVSPEVARKYSDASLARVNRTLRELQRLFLVHDLLDSIKFAVFVWLLTYVGAIFNGLTIVIIVVVGLFTIPVVYEKHQAQIDQYVELIRGHINGFVAKVQAKIPGSKRKEE</sequence>
<feature type="compositionally biased region" description="Basic and acidic residues" evidence="7">
    <location>
        <begin position="160"/>
        <end position="175"/>
    </location>
</feature>
<proteinExistence type="predicted"/>
<evidence type="ECO:0000256" key="2">
    <source>
        <dbReference type="ARBA" id="ARBA00022692"/>
    </source>
</evidence>
<keyword evidence="2 6" id="KW-0812">Transmembrane</keyword>
<name>A0AAJ7TKS0_PETMA</name>
<dbReference type="AlphaFoldDB" id="A0AAJ7TKS0"/>
<dbReference type="GO" id="GO:0005789">
    <property type="term" value="C:endoplasmic reticulum membrane"/>
    <property type="evidence" value="ECO:0007669"/>
    <property type="project" value="UniProtKB-SubCell"/>
</dbReference>
<feature type="transmembrane region" description="Helical" evidence="6">
    <location>
        <begin position="239"/>
        <end position="267"/>
    </location>
</feature>
<protein>
    <recommendedName>
        <fullName evidence="6">Reticulon</fullName>
    </recommendedName>
</protein>
<evidence type="ECO:0000259" key="8">
    <source>
        <dbReference type="PROSITE" id="PS50845"/>
    </source>
</evidence>
<evidence type="ECO:0000256" key="1">
    <source>
        <dbReference type="ARBA" id="ARBA00004477"/>
    </source>
</evidence>
<dbReference type="Proteomes" id="UP001318040">
    <property type="component" value="Chromosome 29"/>
</dbReference>
<feature type="transmembrane region" description="Helical" evidence="6">
    <location>
        <begin position="349"/>
        <end position="370"/>
    </location>
</feature>
<keyword evidence="3 6" id="KW-0256">Endoplasmic reticulum</keyword>
<dbReference type="GO" id="GO:0043005">
    <property type="term" value="C:neuron projection"/>
    <property type="evidence" value="ECO:0007669"/>
    <property type="project" value="TreeGrafter"/>
</dbReference>